<dbReference type="PATRIC" id="fig|889378.3.peg.410"/>
<proteinExistence type="predicted"/>
<name>H9UG67_SPIAZ</name>
<dbReference type="EMBL" id="CP003282">
    <property type="protein sequence ID" value="AFG36510.1"/>
    <property type="molecule type" value="Genomic_DNA"/>
</dbReference>
<dbReference type="RefSeq" id="WP_014454507.1">
    <property type="nucleotide sequence ID" value="NC_017098.1"/>
</dbReference>
<dbReference type="HOGENOM" id="CLU_038921_0_0_12"/>
<dbReference type="STRING" id="889378.Spiaf_0405"/>
<dbReference type="OrthoDB" id="9815616at2"/>
<gene>
    <name evidence="1" type="ordered locus">Spiaf_0405</name>
</gene>
<dbReference type="NCBIfam" id="TIGR02564">
    <property type="entry name" value="cas_Csy1"/>
    <property type="match status" value="1"/>
</dbReference>
<dbReference type="InterPro" id="IPR013397">
    <property type="entry name" value="CRISPR-assoc_prot_Csy1"/>
</dbReference>
<evidence type="ECO:0000313" key="1">
    <source>
        <dbReference type="EMBL" id="AFG36510.1"/>
    </source>
</evidence>
<dbReference type="Pfam" id="PF09611">
    <property type="entry name" value="Cas_Csy1"/>
    <property type="match status" value="1"/>
</dbReference>
<protein>
    <submittedName>
        <fullName evidence="1">CRISPR type I-F/YPEST-associated protein Csy1</fullName>
    </submittedName>
</protein>
<evidence type="ECO:0000313" key="2">
    <source>
        <dbReference type="Proteomes" id="UP000007383"/>
    </source>
</evidence>
<keyword evidence="2" id="KW-1185">Reference proteome</keyword>
<dbReference type="eggNOG" id="ENOG502Z8VU">
    <property type="taxonomic scope" value="Bacteria"/>
</dbReference>
<reference evidence="2" key="1">
    <citation type="journal article" date="2013" name="Stand. Genomic Sci.">
        <title>Complete genome sequence of the halophilic bacterium Spirochaeta africana type strain (Z-7692(T)) from the alkaline Lake Magadi in the East African Rift.</title>
        <authorList>
            <person name="Liolos K."/>
            <person name="Abt B."/>
            <person name="Scheuner C."/>
            <person name="Teshima H."/>
            <person name="Held B."/>
            <person name="Lapidus A."/>
            <person name="Nolan M."/>
            <person name="Lucas S."/>
            <person name="Deshpande S."/>
            <person name="Cheng J.F."/>
            <person name="Tapia R."/>
            <person name="Goodwin L.A."/>
            <person name="Pitluck S."/>
            <person name="Pagani I."/>
            <person name="Ivanova N."/>
            <person name="Mavromatis K."/>
            <person name="Mikhailova N."/>
            <person name="Huntemann M."/>
            <person name="Pati A."/>
            <person name="Chen A."/>
            <person name="Palaniappan K."/>
            <person name="Land M."/>
            <person name="Rohde M."/>
            <person name="Tindall B.J."/>
            <person name="Detter J.C."/>
            <person name="Goker M."/>
            <person name="Bristow J."/>
            <person name="Eisen J.A."/>
            <person name="Markowitz V."/>
            <person name="Hugenholtz P."/>
            <person name="Woyke T."/>
            <person name="Klenk H.P."/>
            <person name="Kyrpides N.C."/>
        </authorList>
    </citation>
    <scope>NUCLEOTIDE SEQUENCE</scope>
    <source>
        <strain evidence="2">ATCC 700263 / DSM 8902 / Z-7692</strain>
    </source>
</reference>
<dbReference type="KEGG" id="sfc:Spiaf_0405"/>
<sequence>MSEEVRVFFAARREAWLKSPDQRKKIKNGVSEEELEQEADEKFHPAEWCAENARRAKSLSLVTHNPKFSHPDIKIKDVNVIQVTAQQKDDGYLRTGNCEYKSDAYGDAASLAVLKFLQLEMTDGRTVLEHFERSSEELRKEIGVSAGQFAEMREQFLNITMPKSKDTTSDLLKQVYFPVGDDYHLLSLITPGGLISVLKQRIDDVRFGNGVNEARDQKRNGKFSECGYADIPNLAVIGYGGTKAQNIGQLNLGNGGKATMLMTLPPALQDRKVYPPRTNFFRNCLRVNTVEEFFDSLDHLRAIDYNNASIRSAIEHWYKKIIDQIVAQAWAIRRECTGWSYDERYSAVPLYQKLWLDEARQSERDLSEDWQQSVIENMVQWIRMTYEKRKNMKGPKFDSTEIQFMTRLASESKEGLV</sequence>
<accession>H9UG67</accession>
<organism evidence="1 2">
    <name type="scientific">Spirochaeta africana (strain ATCC 700263 / DSM 8902 / Z-7692)</name>
    <dbReference type="NCBI Taxonomy" id="889378"/>
    <lineage>
        <taxon>Bacteria</taxon>
        <taxon>Pseudomonadati</taxon>
        <taxon>Spirochaetota</taxon>
        <taxon>Spirochaetia</taxon>
        <taxon>Spirochaetales</taxon>
        <taxon>Spirochaetaceae</taxon>
        <taxon>Spirochaeta</taxon>
    </lineage>
</organism>
<dbReference type="Proteomes" id="UP000007383">
    <property type="component" value="Chromosome"/>
</dbReference>
<dbReference type="AlphaFoldDB" id="H9UG67"/>